<organism evidence="2 3">
    <name type="scientific">Zostera marina</name>
    <name type="common">Eelgrass</name>
    <dbReference type="NCBI Taxonomy" id="29655"/>
    <lineage>
        <taxon>Eukaryota</taxon>
        <taxon>Viridiplantae</taxon>
        <taxon>Streptophyta</taxon>
        <taxon>Embryophyta</taxon>
        <taxon>Tracheophyta</taxon>
        <taxon>Spermatophyta</taxon>
        <taxon>Magnoliopsida</taxon>
        <taxon>Liliopsida</taxon>
        <taxon>Zosteraceae</taxon>
        <taxon>Zostera</taxon>
    </lineage>
</organism>
<evidence type="ECO:0000256" key="1">
    <source>
        <dbReference type="SAM" id="MobiDB-lite"/>
    </source>
</evidence>
<proteinExistence type="predicted"/>
<feature type="compositionally biased region" description="Polar residues" evidence="1">
    <location>
        <begin position="7"/>
        <end position="32"/>
    </location>
</feature>
<feature type="region of interest" description="Disordered" evidence="1">
    <location>
        <begin position="1"/>
        <end position="45"/>
    </location>
</feature>
<comment type="caution">
    <text evidence="2">The sequence shown here is derived from an EMBL/GenBank/DDBJ whole genome shotgun (WGS) entry which is preliminary data.</text>
</comment>
<dbReference type="Proteomes" id="UP000036987">
    <property type="component" value="Unassembled WGS sequence"/>
</dbReference>
<dbReference type="EMBL" id="LFYR01000909">
    <property type="protein sequence ID" value="KMZ67482.1"/>
    <property type="molecule type" value="Genomic_DNA"/>
</dbReference>
<dbReference type="AlphaFoldDB" id="A0A0K9PGX2"/>
<protein>
    <submittedName>
        <fullName evidence="2">Uncharacterized protein</fullName>
    </submittedName>
</protein>
<evidence type="ECO:0000313" key="3">
    <source>
        <dbReference type="Proteomes" id="UP000036987"/>
    </source>
</evidence>
<name>A0A0K9PGX2_ZOSMR</name>
<evidence type="ECO:0000313" key="2">
    <source>
        <dbReference type="EMBL" id="KMZ67482.1"/>
    </source>
</evidence>
<sequence length="110" mass="12259">MMGNVNLHVTNTTDENNNGNRRSIGNLHNHNSVPGRARSKRSSRALGLVPSTHLAAPPVTTTWSSLPSPQLSALRHRLSRSHPSKPSREAAVEAMELRRKRARWEPEDLQ</sequence>
<accession>A0A0K9PGX2</accession>
<gene>
    <name evidence="2" type="ORF">ZOSMA_267G00350</name>
</gene>
<keyword evidence="3" id="KW-1185">Reference proteome</keyword>
<reference evidence="3" key="1">
    <citation type="journal article" date="2016" name="Nature">
        <title>The genome of the seagrass Zostera marina reveals angiosperm adaptation to the sea.</title>
        <authorList>
            <person name="Olsen J.L."/>
            <person name="Rouze P."/>
            <person name="Verhelst B."/>
            <person name="Lin Y.-C."/>
            <person name="Bayer T."/>
            <person name="Collen J."/>
            <person name="Dattolo E."/>
            <person name="De Paoli E."/>
            <person name="Dittami S."/>
            <person name="Maumus F."/>
            <person name="Michel G."/>
            <person name="Kersting A."/>
            <person name="Lauritano C."/>
            <person name="Lohaus R."/>
            <person name="Toepel M."/>
            <person name="Tonon T."/>
            <person name="Vanneste K."/>
            <person name="Amirebrahimi M."/>
            <person name="Brakel J."/>
            <person name="Bostroem C."/>
            <person name="Chovatia M."/>
            <person name="Grimwood J."/>
            <person name="Jenkins J.W."/>
            <person name="Jueterbock A."/>
            <person name="Mraz A."/>
            <person name="Stam W.T."/>
            <person name="Tice H."/>
            <person name="Bornberg-Bauer E."/>
            <person name="Green P.J."/>
            <person name="Pearson G.A."/>
            <person name="Procaccini G."/>
            <person name="Duarte C.M."/>
            <person name="Schmutz J."/>
            <person name="Reusch T.B.H."/>
            <person name="Van de Peer Y."/>
        </authorList>
    </citation>
    <scope>NUCLEOTIDE SEQUENCE [LARGE SCALE GENOMIC DNA]</scope>
    <source>
        <strain evidence="3">cv. Finnish</strain>
    </source>
</reference>